<dbReference type="Proteomes" id="UP000015102">
    <property type="component" value="Unassembled WGS sequence"/>
</dbReference>
<proteinExistence type="predicted"/>
<dbReference type="EMBL" id="CAQQ02107049">
    <property type="status" value="NOT_ANNOTATED_CDS"/>
    <property type="molecule type" value="Genomic_DNA"/>
</dbReference>
<sequence length="70" mass="7635">MLTLERVNSSGSSVNTKSIRDIGIKQLSSLENIHSTSGKLKTVSESLLSSQLSYELVTLVTPNCNLRNLQ</sequence>
<dbReference type="EMBL" id="CAQQ02107048">
    <property type="status" value="NOT_ANNOTATED_CDS"/>
    <property type="molecule type" value="Genomic_DNA"/>
</dbReference>
<dbReference type="EnsemblMetazoa" id="MESCA010009-RA">
    <property type="protein sequence ID" value="MESCA010009-PA"/>
    <property type="gene ID" value="MESCA010009"/>
</dbReference>
<keyword evidence="2" id="KW-1185">Reference proteome</keyword>
<name>T1H1F0_MEGSC</name>
<reference evidence="1" key="2">
    <citation type="submission" date="2015-06" db="UniProtKB">
        <authorList>
            <consortium name="EnsemblMetazoa"/>
        </authorList>
    </citation>
    <scope>IDENTIFICATION</scope>
</reference>
<reference evidence="2" key="1">
    <citation type="submission" date="2013-02" db="EMBL/GenBank/DDBJ databases">
        <authorList>
            <person name="Hughes D."/>
        </authorList>
    </citation>
    <scope>NUCLEOTIDE SEQUENCE</scope>
    <source>
        <strain>Durham</strain>
        <strain evidence="2">NC isolate 2 -- Noor lab</strain>
    </source>
</reference>
<organism evidence="1 2">
    <name type="scientific">Megaselia scalaris</name>
    <name type="common">Humpbacked fly</name>
    <name type="synonym">Phora scalaris</name>
    <dbReference type="NCBI Taxonomy" id="36166"/>
    <lineage>
        <taxon>Eukaryota</taxon>
        <taxon>Metazoa</taxon>
        <taxon>Ecdysozoa</taxon>
        <taxon>Arthropoda</taxon>
        <taxon>Hexapoda</taxon>
        <taxon>Insecta</taxon>
        <taxon>Pterygota</taxon>
        <taxon>Neoptera</taxon>
        <taxon>Endopterygota</taxon>
        <taxon>Diptera</taxon>
        <taxon>Brachycera</taxon>
        <taxon>Muscomorpha</taxon>
        <taxon>Platypezoidea</taxon>
        <taxon>Phoridae</taxon>
        <taxon>Megaseliini</taxon>
        <taxon>Megaselia</taxon>
    </lineage>
</organism>
<evidence type="ECO:0000313" key="1">
    <source>
        <dbReference type="EnsemblMetazoa" id="MESCA010009-PA"/>
    </source>
</evidence>
<accession>T1H1F0</accession>
<dbReference type="HOGENOM" id="CLU_2760711_0_0_1"/>
<evidence type="ECO:0000313" key="2">
    <source>
        <dbReference type="Proteomes" id="UP000015102"/>
    </source>
</evidence>
<dbReference type="AlphaFoldDB" id="T1H1F0"/>
<protein>
    <submittedName>
        <fullName evidence="1">Uncharacterized protein</fullName>
    </submittedName>
</protein>